<dbReference type="Pfam" id="PF00078">
    <property type="entry name" value="RVT_1"/>
    <property type="match status" value="1"/>
</dbReference>
<reference evidence="2 3" key="1">
    <citation type="submission" date="2019-08" db="EMBL/GenBank/DDBJ databases">
        <title>Whole genome of Aphis craccivora.</title>
        <authorList>
            <person name="Voronova N.V."/>
            <person name="Shulinski R.S."/>
            <person name="Bandarenka Y.V."/>
            <person name="Zhorov D.G."/>
            <person name="Warner D."/>
        </authorList>
    </citation>
    <scope>NUCLEOTIDE SEQUENCE [LARGE SCALE GENOMIC DNA]</scope>
    <source>
        <strain evidence="2">180601</strain>
        <tissue evidence="2">Whole Body</tissue>
    </source>
</reference>
<evidence type="ECO:0000313" key="3">
    <source>
        <dbReference type="Proteomes" id="UP000478052"/>
    </source>
</evidence>
<comment type="caution">
    <text evidence="2">The sequence shown here is derived from an EMBL/GenBank/DDBJ whole genome shotgun (WGS) entry which is preliminary data.</text>
</comment>
<proteinExistence type="predicted"/>
<dbReference type="PANTHER" id="PTHR33332">
    <property type="entry name" value="REVERSE TRANSCRIPTASE DOMAIN-CONTAINING PROTEIN"/>
    <property type="match status" value="1"/>
</dbReference>
<evidence type="ECO:0000313" key="2">
    <source>
        <dbReference type="EMBL" id="KAF0759095.1"/>
    </source>
</evidence>
<gene>
    <name evidence="2" type="ORF">FWK35_00012225</name>
</gene>
<organism evidence="2 3">
    <name type="scientific">Aphis craccivora</name>
    <name type="common">Cowpea aphid</name>
    <dbReference type="NCBI Taxonomy" id="307492"/>
    <lineage>
        <taxon>Eukaryota</taxon>
        <taxon>Metazoa</taxon>
        <taxon>Ecdysozoa</taxon>
        <taxon>Arthropoda</taxon>
        <taxon>Hexapoda</taxon>
        <taxon>Insecta</taxon>
        <taxon>Pterygota</taxon>
        <taxon>Neoptera</taxon>
        <taxon>Paraneoptera</taxon>
        <taxon>Hemiptera</taxon>
        <taxon>Sternorrhyncha</taxon>
        <taxon>Aphidomorpha</taxon>
        <taxon>Aphidoidea</taxon>
        <taxon>Aphididae</taxon>
        <taxon>Aphidini</taxon>
        <taxon>Aphis</taxon>
        <taxon>Aphis</taxon>
    </lineage>
</organism>
<dbReference type="OrthoDB" id="6622136at2759"/>
<accession>A0A6G0YNE1</accession>
<feature type="domain" description="Reverse transcriptase" evidence="1">
    <location>
        <begin position="37"/>
        <end position="126"/>
    </location>
</feature>
<keyword evidence="3" id="KW-1185">Reference proteome</keyword>
<name>A0A6G0YNE1_APHCR</name>
<dbReference type="InterPro" id="IPR000477">
    <property type="entry name" value="RT_dom"/>
</dbReference>
<dbReference type="EMBL" id="VUJU01003111">
    <property type="protein sequence ID" value="KAF0759095.1"/>
    <property type="molecule type" value="Genomic_DNA"/>
</dbReference>
<protein>
    <submittedName>
        <fullName evidence="2">Ribosome biogenesis protein TSR3 isoform X1</fullName>
    </submittedName>
</protein>
<evidence type="ECO:0000259" key="1">
    <source>
        <dbReference type="Pfam" id="PF00078"/>
    </source>
</evidence>
<sequence>MPNSLEFGVEAFVVDSSCMVDGCGTPDYNTVCSDWLKKSFIKNDFVGTYADDTALLSVSSDHTTPSHQLQTHLNTLSQWFTNWKIKFNEFKSSFVTFSLRPLNCPAVTINNIVIPHSTEVKYLGLIFDRRLTWSFHLKDKRKRLNSRLRLLRPLLRSNLTLPIKQ</sequence>
<dbReference type="AlphaFoldDB" id="A0A6G0YNE1"/>
<dbReference type="Proteomes" id="UP000478052">
    <property type="component" value="Unassembled WGS sequence"/>
</dbReference>